<evidence type="ECO:0000256" key="1">
    <source>
        <dbReference type="SAM" id="Phobius"/>
    </source>
</evidence>
<feature type="transmembrane region" description="Helical" evidence="1">
    <location>
        <begin position="172"/>
        <end position="195"/>
    </location>
</feature>
<reference evidence="3" key="1">
    <citation type="journal article" date="2023" name="bioRxiv">
        <title>Complete genome of the Medicago anthracnose fungus, Colletotrichum destructivum, reveals a mini-chromosome-like region within a core chromosome.</title>
        <authorList>
            <person name="Lapalu N."/>
            <person name="Simon A."/>
            <person name="Lu A."/>
            <person name="Plaumann P.-L."/>
            <person name="Amselem J."/>
            <person name="Pigne S."/>
            <person name="Auger A."/>
            <person name="Koch C."/>
            <person name="Dallery J.-F."/>
            <person name="O'Connell R.J."/>
        </authorList>
    </citation>
    <scope>NUCLEOTIDE SEQUENCE [LARGE SCALE GENOMIC DNA]</scope>
    <source>
        <strain evidence="3">CBS 520.97</strain>
    </source>
</reference>
<dbReference type="Proteomes" id="UP001322277">
    <property type="component" value="Chromosome 3"/>
</dbReference>
<keyword evidence="1" id="KW-1133">Transmembrane helix</keyword>
<proteinExistence type="predicted"/>
<gene>
    <name evidence="2" type="ORF">CDEST_04720</name>
</gene>
<dbReference type="RefSeq" id="XP_062776930.1">
    <property type="nucleotide sequence ID" value="XM_062920879.1"/>
</dbReference>
<protein>
    <submittedName>
        <fullName evidence="2">Uncharacterized protein</fullName>
    </submittedName>
</protein>
<sequence length="1238" mass="138446">MDFKFPEVQEIRLLGGQDGLTEKQSRKPSIPFLLRRSKDSDCSLDTEHKHGWKPMTLSATVLFSFAFVSFILAIIIEILAQQSEKRGGFALSKSADDIPAFANFCFLFVPTIVAVIYSLLWSWIDLDVKRTQPWLEMSKPDGTTAERSVFLDYPYDFIAFVPLKAARRRHWAVFYGGTVMVMIFWLITPLQSAILGSGPVDIRRQVVVSAPKVIRPASEQIEIVDQSILNEGYAITWLNQQLPPYTTANYTLLPFVVDSDLTRAASTNWTGSTTKYWTELDCWPATFTPRGPGYDFLDGRGCNATELVPYNGEATPQDPYKMQYYGYHPSDWADYWLSQTCSKAAAHQFLAIWARKKEKMDVSAVFCEASYFKQQVNATVSSVAQIPIEGNIVPTGPREVLLPTEFNSSSFEHLLGAGVSVVEMQVKREYPFGHLLEQHPQIKRFGLRWPSSPLVGFAVGLQNVTTLDVFEDDQILGQAFTKTHRLMFSLGLRRVLTNASSETATMGFLDFERHGIIVSRLYSAIVEGLLVVVGIFTILLWWHSMRAPSRLAMDPASLGSLISICQNSSELLDKFAGKGCLTDENLREAFQDKRFQLVCGCQTRFKETIIKIVDVREEFCESQHISVPDSDIGLSQGHYSPIKPLALRKEVGAMVILTMTTAIAALVYLRLEEQRVGGLIRPTTNFEVLQILENYIPTMFATLLEPFWVLVNRLLCIIQPFKDLWNGRRSANSSINAKYTSVPPQLVIWRAAKSGHLVLVAICLLALLSNLLAVGLGGLFNEKPATINTTCEVQQTMRPSFNNDSVMSIDSQLSFARSIAYESPFYIVMNNISQGTTLPPWVNKDYFFQPCTGVPGQEAEAEELTVRTRGFGVRPSCFVADTIRSIGTGPVLNYTYTRNGEPVPSCPTTFQENDLTLNRSFTGEPTGHGTAEVVRSFHRPGSRTPCEVPLVLSWSRTPSITKVDGEIETWHVVCEPIFTTSLFDVTVDRQGYVLRADQASEPSATLDDPHTTNNTDVISTYLNYILGDGMPVRWHNDSLSREFMNYLLKIHPDNANNILDPLATPDPLALLPSIESIYRQLWAVMLHLNPQFFNTFTEPVRISGTCRKTDIRIFMDSSALVISISVLALNVAVAVVLYGFTITHFLPRMPTTIGSVLAYMAPSRAVREYDGPDSLKGATFSFGRYVGDDGRAHVGIEIDPFVVPVNLSALRRGDTEPRTGLLRRFLGRRRAGRGDTWL</sequence>
<evidence type="ECO:0000313" key="3">
    <source>
        <dbReference type="Proteomes" id="UP001322277"/>
    </source>
</evidence>
<feature type="transmembrane region" description="Helical" evidence="1">
    <location>
        <begin position="521"/>
        <end position="542"/>
    </location>
</feature>
<dbReference type="KEGG" id="cdet:87941223"/>
<evidence type="ECO:0000313" key="2">
    <source>
        <dbReference type="EMBL" id="WQF79706.1"/>
    </source>
</evidence>
<dbReference type="PANTHER" id="PTHR37544:SF3">
    <property type="entry name" value="SPRAY"/>
    <property type="match status" value="1"/>
</dbReference>
<feature type="transmembrane region" description="Helical" evidence="1">
    <location>
        <begin position="1119"/>
        <end position="1140"/>
    </location>
</feature>
<keyword evidence="1" id="KW-0812">Transmembrane</keyword>
<dbReference type="Pfam" id="PF11915">
    <property type="entry name" value="DUF3433"/>
    <property type="match status" value="2"/>
</dbReference>
<feature type="transmembrane region" description="Helical" evidence="1">
    <location>
        <begin position="101"/>
        <end position="124"/>
    </location>
</feature>
<dbReference type="AlphaFoldDB" id="A0AAX4I9F1"/>
<keyword evidence="1" id="KW-0472">Membrane</keyword>
<organism evidence="2 3">
    <name type="scientific">Colletotrichum destructivum</name>
    <dbReference type="NCBI Taxonomy" id="34406"/>
    <lineage>
        <taxon>Eukaryota</taxon>
        <taxon>Fungi</taxon>
        <taxon>Dikarya</taxon>
        <taxon>Ascomycota</taxon>
        <taxon>Pezizomycotina</taxon>
        <taxon>Sordariomycetes</taxon>
        <taxon>Hypocreomycetidae</taxon>
        <taxon>Glomerellales</taxon>
        <taxon>Glomerellaceae</taxon>
        <taxon>Colletotrichum</taxon>
        <taxon>Colletotrichum destructivum species complex</taxon>
    </lineage>
</organism>
<dbReference type="PANTHER" id="PTHR37544">
    <property type="entry name" value="SPRAY-RELATED"/>
    <property type="match status" value="1"/>
</dbReference>
<dbReference type="GeneID" id="87941223"/>
<name>A0AAX4I9F1_9PEZI</name>
<feature type="transmembrane region" description="Helical" evidence="1">
    <location>
        <begin position="757"/>
        <end position="780"/>
    </location>
</feature>
<dbReference type="EMBL" id="CP137307">
    <property type="protein sequence ID" value="WQF79706.1"/>
    <property type="molecule type" value="Genomic_DNA"/>
</dbReference>
<dbReference type="InterPro" id="IPR021840">
    <property type="entry name" value="DUF3433"/>
</dbReference>
<accession>A0AAX4I9F1</accession>
<feature type="transmembrane region" description="Helical" evidence="1">
    <location>
        <begin position="57"/>
        <end position="80"/>
    </location>
</feature>
<keyword evidence="3" id="KW-1185">Reference proteome</keyword>
<feature type="transmembrane region" description="Helical" evidence="1">
    <location>
        <begin position="651"/>
        <end position="671"/>
    </location>
</feature>